<dbReference type="InterPro" id="IPR012340">
    <property type="entry name" value="NA-bd_OB-fold"/>
</dbReference>
<dbReference type="Pfam" id="PF01653">
    <property type="entry name" value="DNA_ligase_aden"/>
    <property type="match status" value="2"/>
</dbReference>
<feature type="binding site" evidence="14">
    <location>
        <position position="447"/>
    </location>
    <ligand>
        <name>Zn(2+)</name>
        <dbReference type="ChEBI" id="CHEBI:29105"/>
    </ligand>
</feature>
<dbReference type="InterPro" id="IPR041663">
    <property type="entry name" value="DisA/LigA_HHH"/>
</dbReference>
<dbReference type="Gene3D" id="1.10.150.20">
    <property type="entry name" value="5' to 3' exonuclease, C-terminal subdomain"/>
    <property type="match status" value="2"/>
</dbReference>
<dbReference type="EMBL" id="LBUU01000001">
    <property type="protein sequence ID" value="KKQ71236.1"/>
    <property type="molecule type" value="Genomic_DNA"/>
</dbReference>
<dbReference type="GO" id="GO:0006281">
    <property type="term" value="P:DNA repair"/>
    <property type="evidence" value="ECO:0007669"/>
    <property type="project" value="UniProtKB-KW"/>
</dbReference>
<feature type="binding site" evidence="14">
    <location>
        <position position="444"/>
    </location>
    <ligand>
        <name>Zn(2+)</name>
        <dbReference type="ChEBI" id="CHEBI:29105"/>
    </ligand>
</feature>
<dbReference type="Pfam" id="PF00533">
    <property type="entry name" value="BRCT"/>
    <property type="match status" value="1"/>
</dbReference>
<dbReference type="SMART" id="SM00278">
    <property type="entry name" value="HhH1"/>
    <property type="match status" value="3"/>
</dbReference>
<comment type="caution">
    <text evidence="14">Lacks conserved residue(s) required for the propagation of feature annotation.</text>
</comment>
<keyword evidence="7 14" id="KW-0227">DNA damage</keyword>
<dbReference type="FunFam" id="2.40.50.140:FF:000012">
    <property type="entry name" value="DNA ligase"/>
    <property type="match status" value="1"/>
</dbReference>
<comment type="catalytic activity">
    <reaction evidence="12 14 15">
        <text>NAD(+) + (deoxyribonucleotide)n-3'-hydroxyl + 5'-phospho-(deoxyribonucleotide)m = (deoxyribonucleotide)n+m + AMP + beta-nicotinamide D-nucleotide.</text>
        <dbReference type="EC" id="6.5.1.2"/>
    </reaction>
</comment>
<dbReference type="PANTHER" id="PTHR23389">
    <property type="entry name" value="CHROMOSOME TRANSMISSION FIDELITY FACTOR 18"/>
    <property type="match status" value="1"/>
</dbReference>
<gene>
    <name evidence="14" type="primary">ligA</name>
    <name evidence="17" type="ORF">US91_C0001G0163</name>
</gene>
<evidence type="ECO:0000256" key="5">
    <source>
        <dbReference type="ARBA" id="ARBA00022705"/>
    </source>
</evidence>
<feature type="active site" description="N6-AMP-lysine intermediate" evidence="14">
    <location>
        <position position="131"/>
    </location>
</feature>
<evidence type="ECO:0000256" key="7">
    <source>
        <dbReference type="ARBA" id="ARBA00022763"/>
    </source>
</evidence>
<dbReference type="AlphaFoldDB" id="A0A0G0N296"/>
<dbReference type="InterPro" id="IPR004150">
    <property type="entry name" value="NAD_DNA_ligase_OB"/>
</dbReference>
<dbReference type="NCBIfam" id="TIGR00575">
    <property type="entry name" value="dnlj"/>
    <property type="match status" value="1"/>
</dbReference>
<feature type="binding site" evidence="14">
    <location>
        <position position="210"/>
    </location>
    <ligand>
        <name>NAD(+)</name>
        <dbReference type="ChEBI" id="CHEBI:57540"/>
    </ligand>
</feature>
<dbReference type="PROSITE" id="PS01056">
    <property type="entry name" value="DNA_LIGASE_N2"/>
    <property type="match status" value="1"/>
</dbReference>
<dbReference type="InterPro" id="IPR013839">
    <property type="entry name" value="DNAligase_adenylation"/>
</dbReference>
<dbReference type="PATRIC" id="fig|1618638.3.peg.171"/>
<keyword evidence="9 14" id="KW-0460">Magnesium</keyword>
<comment type="similarity">
    <text evidence="13 14">Belongs to the NAD-dependent DNA ligase family. LigA subfamily.</text>
</comment>
<keyword evidence="6 14" id="KW-0479">Metal-binding</keyword>
<comment type="caution">
    <text evidence="17">The sequence shown here is derived from an EMBL/GenBank/DDBJ whole genome shotgun (WGS) entry which is preliminary data.</text>
</comment>
<dbReference type="GO" id="GO:0003911">
    <property type="term" value="F:DNA ligase (NAD+) activity"/>
    <property type="evidence" value="ECO:0007669"/>
    <property type="project" value="UniProtKB-UniRule"/>
</dbReference>
<dbReference type="NCBIfam" id="NF005932">
    <property type="entry name" value="PRK07956.1"/>
    <property type="match status" value="1"/>
</dbReference>
<evidence type="ECO:0000256" key="15">
    <source>
        <dbReference type="RuleBase" id="RU000618"/>
    </source>
</evidence>
<dbReference type="Gene3D" id="3.40.50.10190">
    <property type="entry name" value="BRCT domain"/>
    <property type="match status" value="1"/>
</dbReference>
<dbReference type="Pfam" id="PF03119">
    <property type="entry name" value="DNA_ligase_ZBD"/>
    <property type="match status" value="1"/>
</dbReference>
<dbReference type="SMART" id="SM00292">
    <property type="entry name" value="BRCT"/>
    <property type="match status" value="1"/>
</dbReference>
<dbReference type="PIRSF" id="PIRSF001604">
    <property type="entry name" value="LigA"/>
    <property type="match status" value="1"/>
</dbReference>
<feature type="binding site" evidence="14">
    <location>
        <position position="152"/>
    </location>
    <ligand>
        <name>NAD(+)</name>
        <dbReference type="ChEBI" id="CHEBI:57540"/>
    </ligand>
</feature>
<feature type="binding site" evidence="14">
    <location>
        <position position="467"/>
    </location>
    <ligand>
        <name>Zn(2+)</name>
        <dbReference type="ChEBI" id="CHEBI:29105"/>
    </ligand>
</feature>
<dbReference type="GO" id="GO:0046872">
    <property type="term" value="F:metal ion binding"/>
    <property type="evidence" value="ECO:0007669"/>
    <property type="project" value="UniProtKB-KW"/>
</dbReference>
<evidence type="ECO:0000256" key="6">
    <source>
        <dbReference type="ARBA" id="ARBA00022723"/>
    </source>
</evidence>
<keyword evidence="14" id="KW-0464">Manganese</keyword>
<sequence>MDKNTIKQRIEKLKAEINHHRYLYHVEDKQEISEGALDSLKNELFKLEQEYPEFVTADSPTQRVEGRVLEKFEKVAHEPALLSLFDAFSFQDMVDWEKRIGKFSISDFRFANSKIENRKSEIVLDYFCELKFDGLAMSLIYEKGIFVQGATRGDGKVGEDVTNNLKTIESIPLNLRIPDKLELEKSGFNQGQIGLLLDAVQNGKMVIRGEALMTKKVFQELNEKYAKEGKKPLANPRNGAAGSIRQLDPKISAERRLDFYVYAIGNAEELNLDTHEQELLIAKLLGLKVYADYKYCRNLDEVQKFYEQCEKRREKLPMEVDGVVVKVNNLKLWPVLGIVGKGPRYAMAYKFAAEEATTKLLDVVWQVGRTGTLTPTGVLTPVRVGGVTVSNVTLHNMDEIQRLGLKIGDTIIIERAGDVIPKVIKVLEGMRDGNEKTIDAPEKCPICGSKVERIAGEVAYRCTDKECYAVNLRRLAHWTSKGAMDIEGLGPKVVEQLVKAGLVRDIADFYSLREEDLKPLERFAEKSAENLVKAIAVKREVDLARFIYGLGIRHVGEESAIYLSKKLEVRSEKIIDLKNVVIKLSLADLEEFEDVGPIVAKSIFDWFRDEKNINLLDKLEKNGVVIRHQVTGNMQHSIFFGKTVVLTGTLSGLTRDDAKAKIRELGGKIASAVSKKTDFVVAGSEAGSKLEKANELGVKVLSEEEFLGMIKA</sequence>
<evidence type="ECO:0000256" key="13">
    <source>
        <dbReference type="ARBA" id="ARBA00060881"/>
    </source>
</evidence>
<dbReference type="CDD" id="cd00114">
    <property type="entry name" value="LIGANc"/>
    <property type="match status" value="1"/>
</dbReference>
<feature type="binding site" evidence="14">
    <location>
        <position position="129"/>
    </location>
    <ligand>
        <name>NAD(+)</name>
        <dbReference type="ChEBI" id="CHEBI:57540"/>
    </ligand>
</feature>
<feature type="binding site" evidence="14">
    <location>
        <begin position="83"/>
        <end position="84"/>
    </location>
    <ligand>
        <name>NAD(+)</name>
        <dbReference type="ChEBI" id="CHEBI:57540"/>
    </ligand>
</feature>
<dbReference type="InterPro" id="IPR001357">
    <property type="entry name" value="BRCT_dom"/>
</dbReference>
<dbReference type="InterPro" id="IPR018239">
    <property type="entry name" value="DNA_ligase_AS"/>
</dbReference>
<dbReference type="InterPro" id="IPR036420">
    <property type="entry name" value="BRCT_dom_sf"/>
</dbReference>
<keyword evidence="10 14" id="KW-0520">NAD</keyword>
<dbReference type="SUPFAM" id="SSF50249">
    <property type="entry name" value="Nucleic acid-binding proteins"/>
    <property type="match status" value="1"/>
</dbReference>
<evidence type="ECO:0000256" key="2">
    <source>
        <dbReference type="ARBA" id="ARBA00012722"/>
    </source>
</evidence>
<evidence type="ECO:0000256" key="14">
    <source>
        <dbReference type="HAMAP-Rule" id="MF_01588"/>
    </source>
</evidence>
<dbReference type="InterPro" id="IPR013840">
    <property type="entry name" value="DNAligase_N"/>
</dbReference>
<feature type="domain" description="BRCT" evidence="16">
    <location>
        <begin position="634"/>
        <end position="712"/>
    </location>
</feature>
<proteinExistence type="inferred from homology"/>
<comment type="function">
    <text evidence="1 14">DNA ligase that catalyzes the formation of phosphodiester linkages between 5'-phosphoryl and 3'-hydroxyl groups in double-stranded DNA using NAD as a coenzyme and as the energy source for the reaction. It is essential for DNA replication and repair of damaged DNA.</text>
</comment>
<dbReference type="EC" id="6.5.1.2" evidence="2 14"/>
<accession>A0A0G0N296</accession>
<evidence type="ECO:0000256" key="3">
    <source>
        <dbReference type="ARBA" id="ARBA00013308"/>
    </source>
</evidence>
<dbReference type="InterPro" id="IPR033136">
    <property type="entry name" value="DNA_ligase_CS"/>
</dbReference>
<dbReference type="InterPro" id="IPR003583">
    <property type="entry name" value="Hlx-hairpin-Hlx_DNA-bd_motif"/>
</dbReference>
<evidence type="ECO:0000256" key="10">
    <source>
        <dbReference type="ARBA" id="ARBA00023027"/>
    </source>
</evidence>
<evidence type="ECO:0000256" key="4">
    <source>
        <dbReference type="ARBA" id="ARBA00022598"/>
    </source>
</evidence>
<dbReference type="Pfam" id="PF12826">
    <property type="entry name" value="HHH_2"/>
    <property type="match status" value="1"/>
</dbReference>
<keyword evidence="5 14" id="KW-0235">DNA replication</keyword>
<dbReference type="CDD" id="cd17748">
    <property type="entry name" value="BRCT_DNA_ligase_like"/>
    <property type="match status" value="1"/>
</dbReference>
<name>A0A0G0N296_9BACT</name>
<reference evidence="17" key="1">
    <citation type="journal article" date="2015" name="Nature">
        <title>rRNA introns, odd ribosomes, and small enigmatic genomes across a large radiation of phyla.</title>
        <authorList>
            <person name="Brown C.T."/>
            <person name="Hug L.A."/>
            <person name="Thomas B.C."/>
            <person name="Sharon I."/>
            <person name="Castelle C.J."/>
            <person name="Singh A."/>
            <person name="Wilkins M.J."/>
            <person name="Williams K.H."/>
            <person name="Banfield J.F."/>
        </authorList>
    </citation>
    <scope>NUCLEOTIDE SEQUENCE [LARGE SCALE GENOMIC DNA]</scope>
</reference>
<protein>
    <recommendedName>
        <fullName evidence="3 14">DNA ligase</fullName>
        <ecNumber evidence="2 14">6.5.1.2</ecNumber>
    </recommendedName>
    <alternativeName>
        <fullName evidence="14">Polydeoxyribonucleotide synthase [NAD(+)]</fullName>
    </alternativeName>
</protein>
<dbReference type="Gene3D" id="3.30.470.30">
    <property type="entry name" value="DNA ligase/mRNA capping enzyme"/>
    <property type="match status" value="1"/>
</dbReference>
<dbReference type="GO" id="GO:0006260">
    <property type="term" value="P:DNA replication"/>
    <property type="evidence" value="ECO:0007669"/>
    <property type="project" value="UniProtKB-KW"/>
</dbReference>
<evidence type="ECO:0000313" key="17">
    <source>
        <dbReference type="EMBL" id="KKQ71236.1"/>
    </source>
</evidence>
<dbReference type="PROSITE" id="PS50172">
    <property type="entry name" value="BRCT"/>
    <property type="match status" value="1"/>
</dbReference>
<dbReference type="InterPro" id="IPR004149">
    <property type="entry name" value="Znf_DNAligase_C4"/>
</dbReference>
<dbReference type="InterPro" id="IPR010994">
    <property type="entry name" value="RuvA_2-like"/>
</dbReference>
<dbReference type="SUPFAM" id="SSF47781">
    <property type="entry name" value="RuvA domain 2-like"/>
    <property type="match status" value="1"/>
</dbReference>
<evidence type="ECO:0000256" key="9">
    <source>
        <dbReference type="ARBA" id="ARBA00022842"/>
    </source>
</evidence>
<dbReference type="Pfam" id="PF03120">
    <property type="entry name" value="OB_DNA_ligase"/>
    <property type="match status" value="1"/>
</dbReference>
<dbReference type="GO" id="GO:0003677">
    <property type="term" value="F:DNA binding"/>
    <property type="evidence" value="ECO:0007669"/>
    <property type="project" value="InterPro"/>
</dbReference>
<dbReference type="Proteomes" id="UP000034022">
    <property type="component" value="Unassembled WGS sequence"/>
</dbReference>
<evidence type="ECO:0000256" key="1">
    <source>
        <dbReference type="ARBA" id="ARBA00004067"/>
    </source>
</evidence>
<evidence type="ECO:0000256" key="12">
    <source>
        <dbReference type="ARBA" id="ARBA00034005"/>
    </source>
</evidence>
<dbReference type="PANTHER" id="PTHR23389:SF9">
    <property type="entry name" value="DNA LIGASE"/>
    <property type="match status" value="1"/>
</dbReference>
<organism evidence="17 18">
    <name type="scientific">Candidatus Falkowbacteria bacterium GW2011_GWE1_38_31</name>
    <dbReference type="NCBI Taxonomy" id="1618638"/>
    <lineage>
        <taxon>Bacteria</taxon>
        <taxon>Candidatus Falkowiibacteriota</taxon>
    </lineage>
</organism>
<dbReference type="GO" id="GO:0005829">
    <property type="term" value="C:cytosol"/>
    <property type="evidence" value="ECO:0007669"/>
    <property type="project" value="TreeGrafter"/>
</dbReference>
<keyword evidence="8 14" id="KW-0862">Zinc</keyword>
<feature type="binding site" evidence="14">
    <location>
        <position position="350"/>
    </location>
    <ligand>
        <name>NAD(+)</name>
        <dbReference type="ChEBI" id="CHEBI:57540"/>
    </ligand>
</feature>
<dbReference type="Pfam" id="PF14520">
    <property type="entry name" value="HHH_5"/>
    <property type="match status" value="1"/>
</dbReference>
<evidence type="ECO:0000256" key="8">
    <source>
        <dbReference type="ARBA" id="ARBA00022833"/>
    </source>
</evidence>
<dbReference type="FunFam" id="1.10.150.20:FF:000007">
    <property type="entry name" value="DNA ligase"/>
    <property type="match status" value="1"/>
</dbReference>
<dbReference type="SUPFAM" id="SSF56091">
    <property type="entry name" value="DNA ligase/mRNA capping enzyme, catalytic domain"/>
    <property type="match status" value="1"/>
</dbReference>
<evidence type="ECO:0000259" key="16">
    <source>
        <dbReference type="PROSITE" id="PS50172"/>
    </source>
</evidence>
<evidence type="ECO:0000313" key="18">
    <source>
        <dbReference type="Proteomes" id="UP000034022"/>
    </source>
</evidence>
<dbReference type="PROSITE" id="PS01055">
    <property type="entry name" value="DNA_LIGASE_N1"/>
    <property type="match status" value="1"/>
</dbReference>
<dbReference type="Gene3D" id="2.40.50.140">
    <property type="entry name" value="Nucleic acid-binding proteins"/>
    <property type="match status" value="1"/>
</dbReference>
<keyword evidence="11 14" id="KW-0234">DNA repair</keyword>
<evidence type="ECO:0000256" key="11">
    <source>
        <dbReference type="ARBA" id="ARBA00023204"/>
    </source>
</evidence>
<dbReference type="Gene3D" id="1.10.287.610">
    <property type="entry name" value="Helix hairpin bin"/>
    <property type="match status" value="1"/>
</dbReference>
<dbReference type="Gene3D" id="6.20.10.30">
    <property type="match status" value="1"/>
</dbReference>
<dbReference type="HAMAP" id="MF_01588">
    <property type="entry name" value="DNA_ligase_A"/>
    <property type="match status" value="1"/>
</dbReference>
<dbReference type="InterPro" id="IPR001679">
    <property type="entry name" value="DNA_ligase"/>
</dbReference>
<dbReference type="SMART" id="SM00532">
    <property type="entry name" value="LIGANc"/>
    <property type="match status" value="1"/>
</dbReference>
<feature type="binding site" evidence="14">
    <location>
        <position position="326"/>
    </location>
    <ligand>
        <name>NAD(+)</name>
        <dbReference type="ChEBI" id="CHEBI:57540"/>
    </ligand>
</feature>
<keyword evidence="4 14" id="KW-0436">Ligase</keyword>
<dbReference type="SUPFAM" id="SSF52113">
    <property type="entry name" value="BRCT domain"/>
    <property type="match status" value="1"/>
</dbReference>
<comment type="cofactor">
    <cofactor evidence="14">
        <name>Mg(2+)</name>
        <dbReference type="ChEBI" id="CHEBI:18420"/>
    </cofactor>
    <cofactor evidence="14">
        <name>Mn(2+)</name>
        <dbReference type="ChEBI" id="CHEBI:29035"/>
    </cofactor>
</comment>